<keyword evidence="3" id="KW-0716">Sensory transduction</keyword>
<keyword evidence="1" id="KW-0600">Photoreceptor protein</keyword>
<dbReference type="InterPro" id="IPR013654">
    <property type="entry name" value="PAS_2"/>
</dbReference>
<dbReference type="SUPFAM" id="SSF55781">
    <property type="entry name" value="GAF domain-like"/>
    <property type="match status" value="2"/>
</dbReference>
<evidence type="ECO:0000256" key="2">
    <source>
        <dbReference type="ARBA" id="ARBA00022553"/>
    </source>
</evidence>
<name>A0A098LEN8_9BACT</name>
<evidence type="ECO:0000256" key="9">
    <source>
        <dbReference type="ARBA" id="ARBA00023012"/>
    </source>
</evidence>
<keyword evidence="7" id="KW-0067">ATP-binding</keyword>
<comment type="caution">
    <text evidence="12">The sequence shown here is derived from an EMBL/GenBank/DDBJ whole genome shotgun (WGS) entry which is preliminary data.</text>
</comment>
<keyword evidence="5" id="KW-0547">Nucleotide-binding</keyword>
<dbReference type="GO" id="GO:0009881">
    <property type="term" value="F:photoreceptor activity"/>
    <property type="evidence" value="ECO:0007669"/>
    <property type="project" value="UniProtKB-KW"/>
</dbReference>
<evidence type="ECO:0000313" key="12">
    <source>
        <dbReference type="EMBL" id="GAL85381.1"/>
    </source>
</evidence>
<dbReference type="Gene3D" id="3.30.450.40">
    <property type="match status" value="1"/>
</dbReference>
<dbReference type="InterPro" id="IPR016132">
    <property type="entry name" value="Phyto_chromo_attachment"/>
</dbReference>
<dbReference type="InterPro" id="IPR003018">
    <property type="entry name" value="GAF"/>
</dbReference>
<sequence length="505" mass="58171">MENNPSKKNYDSEFCGNLPLNFINTIQPYGALIVLEKLRWTIIQVSENIKELFGKEVQEILNNPLSSFLSKEAYEALLLKINDDNLKERIPLHFSFNNHECFAIAHFKDGQVIMELERVPVIKKDFSYLYQDVKFIVSKLKNVDSITQISQIACEEIKRISGFDKVMIYQFDESWNGQVIAEAKNEGMDAYLGLRFPASDIPKQARELYFNNPYRFIPNRSYKAVKLNPILNPNTFRYTNLGDCNLRAVAPVHLEYLQNMKVETSMSTPIIKNDKLWGLISCHHRIAREIPYDLRSAFELLSNILSTQLVLNEKQNDLLASSQLSSIQSRLYRQMSSATHFIDGLLENNTLLDLLDIQGSVVIFNGKIRELGKTPATSFIKELSYWLKVKKIDKIFHSDTTLLELDANYKYKEEASGIIVIPISVKRGEYIVGFRPEIIQTVHWGGNPDEAIHFESDHKTYHPRNSFSTWKETVKNTSKAWTTQTLKAADELQKSITDILNRNQN</sequence>
<evidence type="ECO:0000256" key="3">
    <source>
        <dbReference type="ARBA" id="ARBA00022606"/>
    </source>
</evidence>
<feature type="domain" description="Phytochrome chromophore attachment site" evidence="11">
    <location>
        <begin position="145"/>
        <end position="303"/>
    </location>
</feature>
<dbReference type="Proteomes" id="UP000030185">
    <property type="component" value="Unassembled WGS sequence"/>
</dbReference>
<evidence type="ECO:0000313" key="13">
    <source>
        <dbReference type="Proteomes" id="UP000030185"/>
    </source>
</evidence>
<reference evidence="12 13" key="1">
    <citation type="submission" date="2014-09" db="EMBL/GenBank/DDBJ databases">
        <title>Sporocytophaga myxococcoides PG-01 genome sequencing.</title>
        <authorList>
            <person name="Liu L."/>
            <person name="Gao P.J."/>
            <person name="Chen G.J."/>
            <person name="Wang L.S."/>
        </authorList>
    </citation>
    <scope>NUCLEOTIDE SEQUENCE [LARGE SCALE GENOMIC DNA]</scope>
    <source>
        <strain evidence="12 13">PG-01</strain>
    </source>
</reference>
<dbReference type="GO" id="GO:0005524">
    <property type="term" value="F:ATP binding"/>
    <property type="evidence" value="ECO:0007669"/>
    <property type="project" value="UniProtKB-KW"/>
</dbReference>
<dbReference type="InterPro" id="IPR001294">
    <property type="entry name" value="Phytochrome"/>
</dbReference>
<keyword evidence="4" id="KW-0808">Transferase</keyword>
<dbReference type="RefSeq" id="WP_045463773.1">
    <property type="nucleotide sequence ID" value="NZ_BBLT01000004.1"/>
</dbReference>
<dbReference type="Gene3D" id="3.30.450.20">
    <property type="entry name" value="PAS domain"/>
    <property type="match status" value="1"/>
</dbReference>
<dbReference type="EMBL" id="BBLT01000004">
    <property type="protein sequence ID" value="GAL85381.1"/>
    <property type="molecule type" value="Genomic_DNA"/>
</dbReference>
<evidence type="ECO:0000256" key="4">
    <source>
        <dbReference type="ARBA" id="ARBA00022679"/>
    </source>
</evidence>
<dbReference type="PANTHER" id="PTHR43065">
    <property type="entry name" value="SENSOR HISTIDINE KINASE"/>
    <property type="match status" value="1"/>
</dbReference>
<evidence type="ECO:0000256" key="8">
    <source>
        <dbReference type="ARBA" id="ARBA00022991"/>
    </source>
</evidence>
<evidence type="ECO:0000256" key="5">
    <source>
        <dbReference type="ARBA" id="ARBA00022741"/>
    </source>
</evidence>
<gene>
    <name evidence="12" type="ORF">MYP_2610</name>
</gene>
<dbReference type="Pfam" id="PF01590">
    <property type="entry name" value="GAF"/>
    <property type="match status" value="1"/>
</dbReference>
<keyword evidence="13" id="KW-1185">Reference proteome</keyword>
<dbReference type="InterPro" id="IPR035965">
    <property type="entry name" value="PAS-like_dom_sf"/>
</dbReference>
<dbReference type="PRINTS" id="PR01033">
    <property type="entry name" value="PHYTOCHROME"/>
</dbReference>
<evidence type="ECO:0000256" key="6">
    <source>
        <dbReference type="ARBA" id="ARBA00022777"/>
    </source>
</evidence>
<dbReference type="PROSITE" id="PS50046">
    <property type="entry name" value="PHYTOCHROME_2"/>
    <property type="match status" value="1"/>
</dbReference>
<dbReference type="InterPro" id="IPR029016">
    <property type="entry name" value="GAF-like_dom_sf"/>
</dbReference>
<dbReference type="SUPFAM" id="SSF55785">
    <property type="entry name" value="PYP-like sensor domain (PAS domain)"/>
    <property type="match status" value="1"/>
</dbReference>
<dbReference type="InterPro" id="IPR043150">
    <property type="entry name" value="Phytochrome_PHY_sf"/>
</dbReference>
<keyword evidence="6" id="KW-0418">Kinase</keyword>
<evidence type="ECO:0000256" key="10">
    <source>
        <dbReference type="ARBA" id="ARBA00023170"/>
    </source>
</evidence>
<dbReference type="eggNOG" id="COG4251">
    <property type="taxonomic scope" value="Bacteria"/>
</dbReference>
<dbReference type="GO" id="GO:0016301">
    <property type="term" value="F:kinase activity"/>
    <property type="evidence" value="ECO:0007669"/>
    <property type="project" value="UniProtKB-KW"/>
</dbReference>
<dbReference type="STRING" id="153721.MYP_2610"/>
<organism evidence="12 13">
    <name type="scientific">Sporocytophaga myxococcoides</name>
    <dbReference type="NCBI Taxonomy" id="153721"/>
    <lineage>
        <taxon>Bacteria</taxon>
        <taxon>Pseudomonadati</taxon>
        <taxon>Bacteroidota</taxon>
        <taxon>Cytophagia</taxon>
        <taxon>Cytophagales</taxon>
        <taxon>Cytophagaceae</taxon>
        <taxon>Sporocytophaga</taxon>
    </lineage>
</organism>
<dbReference type="Pfam" id="PF08446">
    <property type="entry name" value="PAS_2"/>
    <property type="match status" value="1"/>
</dbReference>
<accession>A0A098LEN8</accession>
<dbReference type="GO" id="GO:0000160">
    <property type="term" value="P:phosphorelay signal transduction system"/>
    <property type="evidence" value="ECO:0007669"/>
    <property type="project" value="UniProtKB-KW"/>
</dbReference>
<evidence type="ECO:0000259" key="11">
    <source>
        <dbReference type="PROSITE" id="PS50046"/>
    </source>
</evidence>
<dbReference type="AlphaFoldDB" id="A0A098LEN8"/>
<keyword evidence="8" id="KW-0157">Chromophore</keyword>
<dbReference type="SMART" id="SM00065">
    <property type="entry name" value="GAF"/>
    <property type="match status" value="1"/>
</dbReference>
<dbReference type="GO" id="GO:0006355">
    <property type="term" value="P:regulation of DNA-templated transcription"/>
    <property type="evidence" value="ECO:0007669"/>
    <property type="project" value="InterPro"/>
</dbReference>
<dbReference type="GO" id="GO:0009584">
    <property type="term" value="P:detection of visible light"/>
    <property type="evidence" value="ECO:0007669"/>
    <property type="project" value="InterPro"/>
</dbReference>
<keyword evidence="2" id="KW-0597">Phosphoprotein</keyword>
<dbReference type="Gene3D" id="3.30.450.270">
    <property type="match status" value="1"/>
</dbReference>
<proteinExistence type="predicted"/>
<keyword evidence="10" id="KW-0675">Receptor</keyword>
<keyword evidence="9" id="KW-0902">Two-component regulatory system</keyword>
<dbReference type="OrthoDB" id="9766459at2"/>
<dbReference type="Pfam" id="PF00360">
    <property type="entry name" value="PHY"/>
    <property type="match status" value="1"/>
</dbReference>
<dbReference type="InterPro" id="IPR013515">
    <property type="entry name" value="Phytochrome_cen-reg"/>
</dbReference>
<evidence type="ECO:0000256" key="1">
    <source>
        <dbReference type="ARBA" id="ARBA00022543"/>
    </source>
</evidence>
<protein>
    <recommendedName>
        <fullName evidence="11">Phytochrome chromophore attachment site domain-containing protein</fullName>
    </recommendedName>
</protein>
<evidence type="ECO:0000256" key="7">
    <source>
        <dbReference type="ARBA" id="ARBA00022840"/>
    </source>
</evidence>
<dbReference type="PANTHER" id="PTHR43065:SF10">
    <property type="entry name" value="PEROXIDE STRESS-ACTIVATED HISTIDINE KINASE MAK3"/>
    <property type="match status" value="1"/>
</dbReference>